<proteinExistence type="predicted"/>
<evidence type="ECO:0000313" key="1">
    <source>
        <dbReference type="EMBL" id="MFC0261283.1"/>
    </source>
</evidence>
<name>A0ABV6FN35_9BACT</name>
<gene>
    <name evidence="1" type="ORF">ACFFIP_01215</name>
</gene>
<comment type="caution">
    <text evidence="1">The sequence shown here is derived from an EMBL/GenBank/DDBJ whole genome shotgun (WGS) entry which is preliminary data.</text>
</comment>
<sequence length="383" mass="44620">MKNFFITLLCCLLFACAEKKGSERAELSQLTFSLDTIMIDSGEEILYLRDNLWVSDISKDGKYLFNYNRKDAVMEKIDLDQQKLVGKILFEKEGPDGVGDYISDISITADESVVMWYYGLTSIFNQQAKLVRNLNFGKITSGEVSESDTFLYSIYENSENPDRFLGFYLQWKDQNYFLLDVDVKNETYRKIELPELNKIKEFSVDLLFDGQWVGNFGADVRPEAFMDKIIITNNSFNEAYIYDMSIDSLIMRAFNSVLLGNKKSYLPPKQLDFESSQRWDVDRKLKEDINFGSIHWDAGNQRYLRLSYQEKFGEEMIENRGYKAIGAEVFLSVFDKDFNLLAESVVPQLNKRAAKHFVKDGQIWIFENIDDEMAFLRLEILDR</sequence>
<organism evidence="1 2">
    <name type="scientific">Fontibacter flavus</name>
    <dbReference type="NCBI Taxonomy" id="654838"/>
    <lineage>
        <taxon>Bacteria</taxon>
        <taxon>Pseudomonadati</taxon>
        <taxon>Bacteroidota</taxon>
        <taxon>Cytophagia</taxon>
        <taxon>Cytophagales</taxon>
        <taxon>Cyclobacteriaceae</taxon>
        <taxon>Fontibacter</taxon>
    </lineage>
</organism>
<dbReference type="RefSeq" id="WP_382385737.1">
    <property type="nucleotide sequence ID" value="NZ_JBHLWI010000002.1"/>
</dbReference>
<dbReference type="Proteomes" id="UP001589797">
    <property type="component" value="Unassembled WGS sequence"/>
</dbReference>
<dbReference type="PROSITE" id="PS51257">
    <property type="entry name" value="PROKAR_LIPOPROTEIN"/>
    <property type="match status" value="1"/>
</dbReference>
<keyword evidence="2" id="KW-1185">Reference proteome</keyword>
<protein>
    <submittedName>
        <fullName evidence="1">DUF4221 family protein</fullName>
    </submittedName>
</protein>
<evidence type="ECO:0000313" key="2">
    <source>
        <dbReference type="Proteomes" id="UP001589797"/>
    </source>
</evidence>
<accession>A0ABV6FN35</accession>
<reference evidence="1 2" key="1">
    <citation type="submission" date="2024-09" db="EMBL/GenBank/DDBJ databases">
        <authorList>
            <person name="Sun Q."/>
            <person name="Mori K."/>
        </authorList>
    </citation>
    <scope>NUCLEOTIDE SEQUENCE [LARGE SCALE GENOMIC DNA]</scope>
    <source>
        <strain evidence="1 2">CCM 7650</strain>
    </source>
</reference>
<dbReference type="EMBL" id="JBHLWI010000002">
    <property type="protein sequence ID" value="MFC0261283.1"/>
    <property type="molecule type" value="Genomic_DNA"/>
</dbReference>
<dbReference type="InterPro" id="IPR025316">
    <property type="entry name" value="DUF4221"/>
</dbReference>
<dbReference type="Pfam" id="PF13970">
    <property type="entry name" value="DUF4221"/>
    <property type="match status" value="1"/>
</dbReference>